<accession>A0A7J0BH92</accession>
<dbReference type="InterPro" id="IPR017021">
    <property type="entry name" value="UCP033763"/>
</dbReference>
<dbReference type="PIRSF" id="PIRSF033736">
    <property type="entry name" value="UCP033763"/>
    <property type="match status" value="1"/>
</dbReference>
<gene>
    <name evidence="1" type="ORF">DSM101010T_14880</name>
</gene>
<protein>
    <recommendedName>
        <fullName evidence="3">DUF2000 domain-containing protein</fullName>
    </recommendedName>
</protein>
<evidence type="ECO:0008006" key="3">
    <source>
        <dbReference type="Google" id="ProtNLM"/>
    </source>
</evidence>
<evidence type="ECO:0000313" key="1">
    <source>
        <dbReference type="EMBL" id="GFM33123.1"/>
    </source>
</evidence>
<keyword evidence="2" id="KW-1185">Reference proteome</keyword>
<reference evidence="1 2" key="1">
    <citation type="submission" date="2020-05" db="EMBL/GenBank/DDBJ databases">
        <title>Draft genome sequence of Desulfovibrio sp. strain HN2T.</title>
        <authorList>
            <person name="Ueno A."/>
            <person name="Tamazawa S."/>
            <person name="Tamamura S."/>
            <person name="Murakami T."/>
            <person name="Kiyama T."/>
            <person name="Inomata H."/>
            <person name="Amano Y."/>
            <person name="Miyakawa K."/>
            <person name="Tamaki H."/>
            <person name="Naganuma T."/>
            <person name="Kaneko K."/>
        </authorList>
    </citation>
    <scope>NUCLEOTIDE SEQUENCE [LARGE SCALE GENOMIC DNA]</scope>
    <source>
        <strain evidence="1 2">HN2</strain>
    </source>
</reference>
<name>A0A7J0BH92_9BACT</name>
<proteinExistence type="predicted"/>
<dbReference type="InterPro" id="IPR023476">
    <property type="entry name" value="Pep_tRNA_hydro_II_dom_sf"/>
</dbReference>
<comment type="caution">
    <text evidence="1">The sequence shown here is derived from an EMBL/GenBank/DDBJ whole genome shotgun (WGS) entry which is preliminary data.</text>
</comment>
<evidence type="ECO:0000313" key="2">
    <source>
        <dbReference type="Proteomes" id="UP000503840"/>
    </source>
</evidence>
<dbReference type="Proteomes" id="UP000503840">
    <property type="component" value="Unassembled WGS sequence"/>
</dbReference>
<dbReference type="AlphaFoldDB" id="A0A7J0BH92"/>
<dbReference type="SUPFAM" id="SSF102462">
    <property type="entry name" value="Peptidyl-tRNA hydrolase II"/>
    <property type="match status" value="1"/>
</dbReference>
<sequence length="138" mass="14403">MTVNKDSKCVFVIDENLPKGLAANTAAVLATAVTVKVGGMVGTDVTDGGGFCHPAITQVPIPILKASADELATLHAVARADDALLVAGFSDIAQRSRSYDEYATSMAALEPEGMRFLGVALFGRRKRVASLTGMFGLM</sequence>
<dbReference type="Pfam" id="PF09391">
    <property type="entry name" value="DUF2000"/>
    <property type="match status" value="1"/>
</dbReference>
<dbReference type="EMBL" id="BLVO01000013">
    <property type="protein sequence ID" value="GFM33123.1"/>
    <property type="molecule type" value="Genomic_DNA"/>
</dbReference>
<dbReference type="Gene3D" id="3.40.1490.10">
    <property type="entry name" value="Bit1"/>
    <property type="match status" value="1"/>
</dbReference>
<dbReference type="InterPro" id="IPR018988">
    <property type="entry name" value="DUF2000"/>
</dbReference>
<organism evidence="1 2">
    <name type="scientific">Desulfovibrio subterraneus</name>
    <dbReference type="NCBI Taxonomy" id="2718620"/>
    <lineage>
        <taxon>Bacteria</taxon>
        <taxon>Pseudomonadati</taxon>
        <taxon>Thermodesulfobacteriota</taxon>
        <taxon>Desulfovibrionia</taxon>
        <taxon>Desulfovibrionales</taxon>
        <taxon>Desulfovibrionaceae</taxon>
        <taxon>Desulfovibrio</taxon>
    </lineage>
</organism>
<dbReference type="RefSeq" id="WP_174404806.1">
    <property type="nucleotide sequence ID" value="NZ_BLVO01000013.1"/>
</dbReference>